<dbReference type="AlphaFoldDB" id="A0AAX1EGA2"/>
<dbReference type="RefSeq" id="WP_131780722.1">
    <property type="nucleotide sequence ID" value="NZ_CAAAJA010000010.1"/>
</dbReference>
<dbReference type="EMBL" id="CP038254">
    <property type="protein sequence ID" value="QBR84160.1"/>
    <property type="molecule type" value="Genomic_DNA"/>
</dbReference>
<proteinExistence type="predicted"/>
<evidence type="ECO:0000313" key="1">
    <source>
        <dbReference type="EMBL" id="QBR84160.1"/>
    </source>
</evidence>
<name>A0AAX1EGA2_9GAMM</name>
<protein>
    <submittedName>
        <fullName evidence="1">Metal-binding protein</fullName>
    </submittedName>
</protein>
<gene>
    <name evidence="1" type="ORF">E3983_07185</name>
</gene>
<dbReference type="Proteomes" id="UP000295517">
    <property type="component" value="Chromosome"/>
</dbReference>
<organism evidence="1 2">
    <name type="scientific">Legionella israelensis</name>
    <dbReference type="NCBI Taxonomy" id="454"/>
    <lineage>
        <taxon>Bacteria</taxon>
        <taxon>Pseudomonadati</taxon>
        <taxon>Pseudomonadota</taxon>
        <taxon>Gammaproteobacteria</taxon>
        <taxon>Legionellales</taxon>
        <taxon>Legionellaceae</taxon>
        <taxon>Legionella</taxon>
    </lineage>
</organism>
<reference evidence="1 2" key="1">
    <citation type="submission" date="2019-03" db="EMBL/GenBank/DDBJ databases">
        <title>Diverse conjugative elements silence natural transformation in Legionella species.</title>
        <authorList>
            <person name="Durieux I."/>
            <person name="Ginevra C."/>
            <person name="Attaiech L."/>
            <person name="Picq K."/>
            <person name="Juan P.A."/>
            <person name="Jarraud S."/>
            <person name="Charpentier X."/>
        </authorList>
    </citation>
    <scope>NUCLEOTIDE SEQUENCE [LARGE SCALE GENOMIC DNA]</scope>
    <source>
        <strain evidence="1 2">HL-0427-4011</strain>
    </source>
</reference>
<accession>A0AAX1EGA2</accession>
<sequence length="135" mass="15396">MMRLNLKELVDKPEKLTTTIEIKDRLPVHITQSCSVQVTYHVEMIDDIYLVHLNTEAGLNICCLRCMREVVIPYKNSTSIAVCQNDVKAEQMLMNYECIVSPSAIIDLTEIVTDELHLYSSQYHLNSGECNVDFG</sequence>
<evidence type="ECO:0000313" key="2">
    <source>
        <dbReference type="Proteomes" id="UP000295517"/>
    </source>
</evidence>